<feature type="transmembrane region" description="Helical" evidence="6">
    <location>
        <begin position="349"/>
        <end position="369"/>
    </location>
</feature>
<feature type="transmembrane region" description="Helical" evidence="6">
    <location>
        <begin position="296"/>
        <end position="319"/>
    </location>
</feature>
<dbReference type="PANTHER" id="PTHR11785">
    <property type="entry name" value="AMINO ACID TRANSPORTER"/>
    <property type="match status" value="1"/>
</dbReference>
<evidence type="ECO:0000256" key="3">
    <source>
        <dbReference type="ARBA" id="ARBA00022989"/>
    </source>
</evidence>
<feature type="transmembrane region" description="Helical" evidence="6">
    <location>
        <begin position="64"/>
        <end position="84"/>
    </location>
</feature>
<sequence>MTFLNRLRRSGSNEAQATSTGISHGQPEFIGDGDVKYAVEQSGNDSGPSYQDASGAPVEVKSPLGYSVGGVTILFLNISMMIGTGVYSTPAGILSGVGSPGLAFIYWTIGFLLSASSLAVYLEYMAYFPNRSGSEVVYLEQAYPKPRYLFPTVFALWMLILSFSSSNCIVLAAYLFQINGHSPSPWELKGVAIAAFTVVIIVLGINTRFAYRVSNAIGVVKLLTLIFVAITGLVVLGGHTRVEDPKANFRKPFSGTSSQPYGLTTSLVYIYFSYGGYNNAFNVVNEVKNPLKAIKIYSAISLSIVYVLYLFANVAYIAAVPLAELKSSRQTAASLFFIKVFGSSGAVKGLNFLIALSAFGNLLAGNIGISRITRECGRQGVLPYPRFWASTRPFGTPFGPYLIKYVLTVLMILAPPAGDAFNFIVSLQQYPYSVFNVFVAVGVYFVRSRRAKLGLPRGEFRAWDVVVVFNILVNLYLVIMPWYPPASGRNGGNVSFWYGTSTVTGIAVIILCVAYYFIWIYGIPYWRGYRIRQTTIVLQDGANTHTLVKVPLDQLAEWDRTHDPSGKLIDDDSGLEGDVTGDGQRKGATTVDNELKV</sequence>
<feature type="region of interest" description="Disordered" evidence="5">
    <location>
        <begin position="1"/>
        <end position="28"/>
    </location>
</feature>
<evidence type="ECO:0000256" key="2">
    <source>
        <dbReference type="ARBA" id="ARBA00022692"/>
    </source>
</evidence>
<feature type="transmembrane region" description="Helical" evidence="6">
    <location>
        <begin position="104"/>
        <end position="127"/>
    </location>
</feature>
<evidence type="ECO:0000256" key="1">
    <source>
        <dbReference type="ARBA" id="ARBA00004141"/>
    </source>
</evidence>
<dbReference type="InterPro" id="IPR050598">
    <property type="entry name" value="AminoAcid_Transporter"/>
</dbReference>
<keyword evidence="4 6" id="KW-0472">Membrane</keyword>
<keyword evidence="3 6" id="KW-1133">Transmembrane helix</keyword>
<feature type="transmembrane region" description="Helical" evidence="6">
    <location>
        <begin position="503"/>
        <end position="523"/>
    </location>
</feature>
<dbReference type="GeneID" id="89972350"/>
<dbReference type="GO" id="GO:0015179">
    <property type="term" value="F:L-amino acid transmembrane transporter activity"/>
    <property type="evidence" value="ECO:0007669"/>
    <property type="project" value="TreeGrafter"/>
</dbReference>
<dbReference type="PANTHER" id="PTHR11785:SF353">
    <property type="entry name" value="METHIONINE TRANSPORTER (EUROFUNG)"/>
    <property type="match status" value="1"/>
</dbReference>
<dbReference type="EMBL" id="JAVRRD010000018">
    <property type="protein sequence ID" value="KAK5050051.1"/>
    <property type="molecule type" value="Genomic_DNA"/>
</dbReference>
<accession>A0AAV9N5L3</accession>
<evidence type="ECO:0008006" key="9">
    <source>
        <dbReference type="Google" id="ProtNLM"/>
    </source>
</evidence>
<comment type="caution">
    <text evidence="7">The sequence shown here is derived from an EMBL/GenBank/DDBJ whole genome shotgun (WGS) entry which is preliminary data.</text>
</comment>
<evidence type="ECO:0000256" key="6">
    <source>
        <dbReference type="SAM" id="Phobius"/>
    </source>
</evidence>
<dbReference type="RefSeq" id="XP_064704861.1">
    <property type="nucleotide sequence ID" value="XM_064847749.1"/>
</dbReference>
<evidence type="ECO:0000313" key="7">
    <source>
        <dbReference type="EMBL" id="KAK5050051.1"/>
    </source>
</evidence>
<dbReference type="Gene3D" id="1.20.1740.10">
    <property type="entry name" value="Amino acid/polyamine transporter I"/>
    <property type="match status" value="1"/>
</dbReference>
<keyword evidence="2 6" id="KW-0812">Transmembrane</keyword>
<proteinExistence type="predicted"/>
<name>A0AAV9N5L3_9EURO</name>
<dbReference type="Pfam" id="PF13520">
    <property type="entry name" value="AA_permease_2"/>
    <property type="match status" value="1"/>
</dbReference>
<dbReference type="AlphaFoldDB" id="A0AAV9N5L3"/>
<evidence type="ECO:0000256" key="5">
    <source>
        <dbReference type="SAM" id="MobiDB-lite"/>
    </source>
</evidence>
<dbReference type="Proteomes" id="UP001358417">
    <property type="component" value="Unassembled WGS sequence"/>
</dbReference>
<feature type="transmembrane region" description="Helical" evidence="6">
    <location>
        <begin position="460"/>
        <end position="483"/>
    </location>
</feature>
<comment type="subcellular location">
    <subcellularLocation>
        <location evidence="1">Membrane</location>
        <topology evidence="1">Multi-pass membrane protein</topology>
    </subcellularLocation>
</comment>
<dbReference type="GO" id="GO:0016020">
    <property type="term" value="C:membrane"/>
    <property type="evidence" value="ECO:0007669"/>
    <property type="project" value="UniProtKB-SubCell"/>
</dbReference>
<organism evidence="7 8">
    <name type="scientific">Exophiala bonariae</name>
    <dbReference type="NCBI Taxonomy" id="1690606"/>
    <lineage>
        <taxon>Eukaryota</taxon>
        <taxon>Fungi</taxon>
        <taxon>Dikarya</taxon>
        <taxon>Ascomycota</taxon>
        <taxon>Pezizomycotina</taxon>
        <taxon>Eurotiomycetes</taxon>
        <taxon>Chaetothyriomycetidae</taxon>
        <taxon>Chaetothyriales</taxon>
        <taxon>Herpotrichiellaceae</taxon>
        <taxon>Exophiala</taxon>
    </lineage>
</organism>
<evidence type="ECO:0000256" key="4">
    <source>
        <dbReference type="ARBA" id="ARBA00023136"/>
    </source>
</evidence>
<feature type="transmembrane region" description="Helical" evidence="6">
    <location>
        <begin position="219"/>
        <end position="240"/>
    </location>
</feature>
<feature type="transmembrane region" description="Helical" evidence="6">
    <location>
        <begin position="188"/>
        <end position="207"/>
    </location>
</feature>
<reference evidence="7 8" key="1">
    <citation type="submission" date="2023-08" db="EMBL/GenBank/DDBJ databases">
        <title>Black Yeasts Isolated from many extreme environments.</title>
        <authorList>
            <person name="Coleine C."/>
            <person name="Stajich J.E."/>
            <person name="Selbmann L."/>
        </authorList>
    </citation>
    <scope>NUCLEOTIDE SEQUENCE [LARGE SCALE GENOMIC DNA]</scope>
    <source>
        <strain evidence="7 8">CCFEE 5792</strain>
    </source>
</reference>
<feature type="transmembrane region" description="Helical" evidence="6">
    <location>
        <begin position="430"/>
        <end position="448"/>
    </location>
</feature>
<evidence type="ECO:0000313" key="8">
    <source>
        <dbReference type="Proteomes" id="UP001358417"/>
    </source>
</evidence>
<protein>
    <recommendedName>
        <fullName evidence="9">Amino acid permease/ SLC12A domain-containing protein</fullName>
    </recommendedName>
</protein>
<gene>
    <name evidence="7" type="ORF">LTR84_004171</name>
</gene>
<feature type="transmembrane region" description="Helical" evidence="6">
    <location>
        <begin position="148"/>
        <end position="176"/>
    </location>
</feature>
<feature type="region of interest" description="Disordered" evidence="5">
    <location>
        <begin position="563"/>
        <end position="597"/>
    </location>
</feature>
<feature type="compositionally biased region" description="Polar residues" evidence="5">
    <location>
        <begin position="10"/>
        <end position="23"/>
    </location>
</feature>
<feature type="transmembrane region" description="Helical" evidence="6">
    <location>
        <begin position="402"/>
        <end position="424"/>
    </location>
</feature>
<keyword evidence="8" id="KW-1185">Reference proteome</keyword>
<dbReference type="InterPro" id="IPR002293">
    <property type="entry name" value="AA/rel_permease1"/>
</dbReference>
<feature type="transmembrane region" description="Helical" evidence="6">
    <location>
        <begin position="260"/>
        <end position="284"/>
    </location>
</feature>